<keyword evidence="4" id="KW-1185">Reference proteome</keyword>
<keyword evidence="2" id="KW-0812">Transmembrane</keyword>
<dbReference type="AlphaFoldDB" id="A0A397SKX9"/>
<comment type="caution">
    <text evidence="3">The sequence shown here is derived from an EMBL/GenBank/DDBJ whole genome shotgun (WGS) entry which is preliminary data.</text>
</comment>
<reference evidence="3 4" key="1">
    <citation type="submission" date="2018-06" db="EMBL/GenBank/DDBJ databases">
        <title>Comparative genomics reveals the genomic features of Rhizophagus irregularis, R. cerebriforme, R. diaphanum and Gigaspora rosea, and their symbiotic lifestyle signature.</title>
        <authorList>
            <person name="Morin E."/>
            <person name="San Clemente H."/>
            <person name="Chen E.C.H."/>
            <person name="De La Providencia I."/>
            <person name="Hainaut M."/>
            <person name="Kuo A."/>
            <person name="Kohler A."/>
            <person name="Murat C."/>
            <person name="Tang N."/>
            <person name="Roy S."/>
            <person name="Loubradou J."/>
            <person name="Henrissat B."/>
            <person name="Grigoriev I.V."/>
            <person name="Corradi N."/>
            <person name="Roux C."/>
            <person name="Martin F.M."/>
        </authorList>
    </citation>
    <scope>NUCLEOTIDE SEQUENCE [LARGE SCALE GENOMIC DNA]</scope>
    <source>
        <strain evidence="3 4">DAOM 227022</strain>
    </source>
</reference>
<keyword evidence="1" id="KW-0175">Coiled coil</keyword>
<evidence type="ECO:0000313" key="4">
    <source>
        <dbReference type="Proteomes" id="UP000265703"/>
    </source>
</evidence>
<gene>
    <name evidence="3" type="ORF">C1645_809315</name>
</gene>
<proteinExistence type="predicted"/>
<feature type="coiled-coil region" evidence="1">
    <location>
        <begin position="175"/>
        <end position="211"/>
    </location>
</feature>
<evidence type="ECO:0000256" key="1">
    <source>
        <dbReference type="SAM" id="Coils"/>
    </source>
</evidence>
<dbReference type="EMBL" id="QKYT01000588">
    <property type="protein sequence ID" value="RIA83234.1"/>
    <property type="molecule type" value="Genomic_DNA"/>
</dbReference>
<protein>
    <submittedName>
        <fullName evidence="3">Uncharacterized protein</fullName>
    </submittedName>
</protein>
<evidence type="ECO:0000256" key="2">
    <source>
        <dbReference type="SAM" id="Phobius"/>
    </source>
</evidence>
<sequence>MWSSHGKQTNKQSDYGSEGLIIENLFVIYDRAPDTCPIVTIYYTNTIYYTYTSTLATTRYVTSTTSPVCEVCEVCNNSAIIGTSVPLGIIGGVMCISLIFYYRKKSWAQKNTAAGIEPAQLGQIPRQGLVSIVSSVNNKSFSSVPNNQSNQNHGSEYSYDNCDNFTKEIGAQEVVNLNKKALEDLDEEIIVLEKQKRVVELKKEIRDLEGVKEITSTTNSIYSD</sequence>
<dbReference type="OrthoDB" id="2471953at2759"/>
<keyword evidence="2" id="KW-0472">Membrane</keyword>
<feature type="transmembrane region" description="Helical" evidence="2">
    <location>
        <begin position="79"/>
        <end position="102"/>
    </location>
</feature>
<keyword evidence="2" id="KW-1133">Transmembrane helix</keyword>
<name>A0A397SKX9_9GLOM</name>
<organism evidence="3 4">
    <name type="scientific">Glomus cerebriforme</name>
    <dbReference type="NCBI Taxonomy" id="658196"/>
    <lineage>
        <taxon>Eukaryota</taxon>
        <taxon>Fungi</taxon>
        <taxon>Fungi incertae sedis</taxon>
        <taxon>Mucoromycota</taxon>
        <taxon>Glomeromycotina</taxon>
        <taxon>Glomeromycetes</taxon>
        <taxon>Glomerales</taxon>
        <taxon>Glomeraceae</taxon>
        <taxon>Glomus</taxon>
    </lineage>
</organism>
<evidence type="ECO:0000313" key="3">
    <source>
        <dbReference type="EMBL" id="RIA83234.1"/>
    </source>
</evidence>
<accession>A0A397SKX9</accession>
<dbReference type="Proteomes" id="UP000265703">
    <property type="component" value="Unassembled WGS sequence"/>
</dbReference>